<dbReference type="InterPro" id="IPR029063">
    <property type="entry name" value="SAM-dependent_MTases_sf"/>
</dbReference>
<dbReference type="PROSITE" id="PS01131">
    <property type="entry name" value="RRNA_A_DIMETH"/>
    <property type="match status" value="1"/>
</dbReference>
<organism evidence="9 10">
    <name type="scientific">Mycoplasmoides fastidiosum</name>
    <dbReference type="NCBI Taxonomy" id="92758"/>
    <lineage>
        <taxon>Bacteria</taxon>
        <taxon>Bacillati</taxon>
        <taxon>Mycoplasmatota</taxon>
        <taxon>Mycoplasmoidales</taxon>
        <taxon>Mycoplasmoidaceae</taxon>
        <taxon>Mycoplasmoides</taxon>
    </lineage>
</organism>
<keyword evidence="4 7" id="KW-0808">Transferase</keyword>
<keyword evidence="2" id="KW-0698">rRNA processing</keyword>
<comment type="caution">
    <text evidence="9">The sequence shown here is derived from an EMBL/GenBank/DDBJ whole genome shotgun (WGS) entry which is preliminary data.</text>
</comment>
<evidence type="ECO:0000256" key="5">
    <source>
        <dbReference type="ARBA" id="ARBA00022691"/>
    </source>
</evidence>
<feature type="binding site" evidence="7">
    <location>
        <position position="70"/>
    </location>
    <ligand>
        <name>S-adenosyl-L-methionine</name>
        <dbReference type="ChEBI" id="CHEBI:59789"/>
    </ligand>
</feature>
<comment type="similarity">
    <text evidence="7">Belongs to the class I-like SAM-binding methyltransferase superfamily. rRNA adenine N(6)-methyltransferase family.</text>
</comment>
<dbReference type="EC" id="2.1.1.182" evidence="9"/>
<name>A0ABU0LYM4_9BACT</name>
<keyword evidence="3 7" id="KW-0489">Methyltransferase</keyword>
<evidence type="ECO:0000256" key="4">
    <source>
        <dbReference type="ARBA" id="ARBA00022679"/>
    </source>
</evidence>
<evidence type="ECO:0000313" key="9">
    <source>
        <dbReference type="EMBL" id="MDQ0513814.1"/>
    </source>
</evidence>
<evidence type="ECO:0000313" key="10">
    <source>
        <dbReference type="Proteomes" id="UP001240643"/>
    </source>
</evidence>
<dbReference type="RefSeq" id="WP_256547489.1">
    <property type="nucleotide sequence ID" value="NZ_CP101809.1"/>
</dbReference>
<evidence type="ECO:0000256" key="2">
    <source>
        <dbReference type="ARBA" id="ARBA00022552"/>
    </source>
</evidence>
<keyword evidence="6 7" id="KW-0694">RNA-binding</keyword>
<feature type="binding site" evidence="7">
    <location>
        <position position="49"/>
    </location>
    <ligand>
        <name>S-adenosyl-L-methionine</name>
        <dbReference type="ChEBI" id="CHEBI:59789"/>
    </ligand>
</feature>
<dbReference type="SUPFAM" id="SSF53335">
    <property type="entry name" value="S-adenosyl-L-methionine-dependent methyltransferases"/>
    <property type="match status" value="1"/>
</dbReference>
<feature type="binding site" evidence="7">
    <location>
        <position position="116"/>
    </location>
    <ligand>
        <name>S-adenosyl-L-methionine</name>
        <dbReference type="ChEBI" id="CHEBI:59789"/>
    </ligand>
</feature>
<evidence type="ECO:0000256" key="6">
    <source>
        <dbReference type="ARBA" id="ARBA00022884"/>
    </source>
</evidence>
<protein>
    <submittedName>
        <fullName evidence="9">16S rRNA (Adenine1518-N6/adenine1519-N6)-dimethyltransferase</fullName>
        <ecNumber evidence="9">2.1.1.182</ecNumber>
    </submittedName>
</protein>
<gene>
    <name evidence="9" type="ORF">J2Z62_000252</name>
</gene>
<keyword evidence="5 7" id="KW-0949">S-adenosyl-L-methionine</keyword>
<feature type="domain" description="Ribosomal RNA adenine methylase transferase N-terminal" evidence="8">
    <location>
        <begin position="29"/>
        <end position="200"/>
    </location>
</feature>
<dbReference type="SMART" id="SM00650">
    <property type="entry name" value="rADc"/>
    <property type="match status" value="1"/>
</dbReference>
<dbReference type="InterPro" id="IPR020596">
    <property type="entry name" value="rRNA_Ade_Mease_Trfase_CS"/>
</dbReference>
<proteinExistence type="inferred from homology"/>
<dbReference type="EMBL" id="JAUSWO010000001">
    <property type="protein sequence ID" value="MDQ0513814.1"/>
    <property type="molecule type" value="Genomic_DNA"/>
</dbReference>
<dbReference type="InterPro" id="IPR001737">
    <property type="entry name" value="KsgA/Erm"/>
</dbReference>
<keyword evidence="1" id="KW-0963">Cytoplasm</keyword>
<feature type="binding site" evidence="7">
    <location>
        <position position="24"/>
    </location>
    <ligand>
        <name>S-adenosyl-L-methionine</name>
        <dbReference type="ChEBI" id="CHEBI:59789"/>
    </ligand>
</feature>
<dbReference type="InterPro" id="IPR020598">
    <property type="entry name" value="rRNA_Ade_methylase_Trfase_N"/>
</dbReference>
<reference evidence="9" key="1">
    <citation type="submission" date="2023-07" db="EMBL/GenBank/DDBJ databases">
        <title>Genomic Encyclopedia of Type Strains, Phase IV (KMG-IV): sequencing the most valuable type-strain genomes for metagenomic binning, comparative biology and taxonomic classification.</title>
        <authorList>
            <person name="Goeker M."/>
        </authorList>
    </citation>
    <scope>NUCLEOTIDE SEQUENCE [LARGE SCALE GENOMIC DNA]</scope>
    <source>
        <strain evidence="9">DSM 21204</strain>
    </source>
</reference>
<sequence>MNQDQRTLKKLNLRPSKKLGQNFLTNVAISQKIATFVNVSHLTNLIEIGPGLGSITQHLNLQNKNYLGIELDKRLFEHLTKKFSLDKNIKFINDDFLVFPIKEHFLLSDQILLFGNIPYSISTKIIKKFLATSFLDEAIFMVQKEYFERLNAKVNQKNYSSFSVYIQTFCELEELLVVNKTNFFPQPEINSVVFKIKKRPNQIINQAEFSQFLLNCFKMKRKKITNNLIALFDSKQATETFLTKVGLDFNTRPDMISLEEYQNLFQQYQKIKK</sequence>
<evidence type="ECO:0000256" key="7">
    <source>
        <dbReference type="PROSITE-ProRule" id="PRU01026"/>
    </source>
</evidence>
<evidence type="ECO:0000256" key="3">
    <source>
        <dbReference type="ARBA" id="ARBA00022603"/>
    </source>
</evidence>
<dbReference type="PANTHER" id="PTHR11727:SF7">
    <property type="entry name" value="DIMETHYLADENOSINE TRANSFERASE-RELATED"/>
    <property type="match status" value="1"/>
</dbReference>
<keyword evidence="10" id="KW-1185">Reference proteome</keyword>
<dbReference type="PANTHER" id="PTHR11727">
    <property type="entry name" value="DIMETHYLADENOSINE TRANSFERASE"/>
    <property type="match status" value="1"/>
</dbReference>
<dbReference type="GO" id="GO:0052908">
    <property type="term" value="F:16S rRNA (adenine(1518)-N(6)/adenine(1519)-N(6))-dimethyltransferase activity"/>
    <property type="evidence" value="ECO:0007669"/>
    <property type="project" value="UniProtKB-EC"/>
</dbReference>
<feature type="binding site" evidence="7">
    <location>
        <position position="95"/>
    </location>
    <ligand>
        <name>S-adenosyl-L-methionine</name>
        <dbReference type="ChEBI" id="CHEBI:59789"/>
    </ligand>
</feature>
<dbReference type="Pfam" id="PF00398">
    <property type="entry name" value="RrnaAD"/>
    <property type="match status" value="1"/>
</dbReference>
<dbReference type="NCBIfam" id="TIGR00755">
    <property type="entry name" value="ksgA"/>
    <property type="match status" value="1"/>
</dbReference>
<dbReference type="Gene3D" id="1.10.8.100">
    <property type="entry name" value="Ribosomal RNA adenine dimethylase-like, domain 2"/>
    <property type="match status" value="1"/>
</dbReference>
<feature type="binding site" evidence="7">
    <location>
        <position position="22"/>
    </location>
    <ligand>
        <name>S-adenosyl-L-methionine</name>
        <dbReference type="ChEBI" id="CHEBI:59789"/>
    </ligand>
</feature>
<evidence type="ECO:0000259" key="8">
    <source>
        <dbReference type="SMART" id="SM00650"/>
    </source>
</evidence>
<dbReference type="Gene3D" id="3.40.50.150">
    <property type="entry name" value="Vaccinia Virus protein VP39"/>
    <property type="match status" value="1"/>
</dbReference>
<dbReference type="InterPro" id="IPR023165">
    <property type="entry name" value="rRNA_Ade_diMease-like_C"/>
</dbReference>
<accession>A0ABU0LYM4</accession>
<dbReference type="PROSITE" id="PS51689">
    <property type="entry name" value="SAM_RNA_A_N6_MT"/>
    <property type="match status" value="1"/>
</dbReference>
<dbReference type="InterPro" id="IPR011530">
    <property type="entry name" value="rRNA_adenine_dimethylase"/>
</dbReference>
<evidence type="ECO:0000256" key="1">
    <source>
        <dbReference type="ARBA" id="ARBA00022490"/>
    </source>
</evidence>
<dbReference type="Proteomes" id="UP001240643">
    <property type="component" value="Unassembled WGS sequence"/>
</dbReference>